<evidence type="ECO:0000259" key="1">
    <source>
        <dbReference type="Pfam" id="PF01370"/>
    </source>
</evidence>
<reference evidence="2 3" key="1">
    <citation type="submission" date="2024-07" db="EMBL/GenBank/DDBJ databases">
        <authorList>
            <person name="Kang M."/>
        </authorList>
    </citation>
    <scope>NUCLEOTIDE SEQUENCE [LARGE SCALE GENOMIC DNA]</scope>
    <source>
        <strain evidence="2 3">DFM31</strain>
    </source>
</reference>
<dbReference type="InterPro" id="IPR051783">
    <property type="entry name" value="NAD(P)-dependent_oxidoreduct"/>
</dbReference>
<accession>A0ABV3L5W1</accession>
<dbReference type="SUPFAM" id="SSF51735">
    <property type="entry name" value="NAD(P)-binding Rossmann-fold domains"/>
    <property type="match status" value="1"/>
</dbReference>
<organism evidence="2 3">
    <name type="scientific">Meridianimarinicoccus marinus</name>
    <dbReference type="NCBI Taxonomy" id="3231483"/>
    <lineage>
        <taxon>Bacteria</taxon>
        <taxon>Pseudomonadati</taxon>
        <taxon>Pseudomonadota</taxon>
        <taxon>Alphaproteobacteria</taxon>
        <taxon>Rhodobacterales</taxon>
        <taxon>Paracoccaceae</taxon>
        <taxon>Meridianimarinicoccus</taxon>
    </lineage>
</organism>
<dbReference type="Proteomes" id="UP001553161">
    <property type="component" value="Unassembled WGS sequence"/>
</dbReference>
<dbReference type="InterPro" id="IPR036291">
    <property type="entry name" value="NAD(P)-bd_dom_sf"/>
</dbReference>
<dbReference type="PANTHER" id="PTHR48079:SF6">
    <property type="entry name" value="NAD(P)-BINDING DOMAIN-CONTAINING PROTEIN-RELATED"/>
    <property type="match status" value="1"/>
</dbReference>
<gene>
    <name evidence="2" type="ORF">AB0T83_09245</name>
</gene>
<sequence length="353" mass="36696">MGEQNGLAGTKVFISGGNGFIGRRLVAALAAAGAEVTALSRGGSVAGAAQTITGGLTDRAALTKGLAGQAVLFHLAYDVRASAADNLAGFETLLAAATEAGVGRIVHTSSIVVYDGWPDSDLTEDSPMERPGGSPYRQAKIGMERQLLAGNLPAAILQPTIVWGPGSALWTDALAEALTGGDVVLPEPEGVLNGVFVDDLVQALLKAAQVPDLTQERFIISGLEGQTWRGLIEGYAAAIGQGKVRLEPHHALAAQLGPKPPEGEDAGPSAAARVSAIARRLLGRDRFEALVRQAKRRLSKGGDFTPDHHLLEVFSGTGRCAIDRAQARLDYAPQYGLAEGLAATAPYLKDRLT</sequence>
<keyword evidence="3" id="KW-1185">Reference proteome</keyword>
<evidence type="ECO:0000313" key="2">
    <source>
        <dbReference type="EMBL" id="MEV8466962.1"/>
    </source>
</evidence>
<comment type="caution">
    <text evidence="2">The sequence shown here is derived from an EMBL/GenBank/DDBJ whole genome shotgun (WGS) entry which is preliminary data.</text>
</comment>
<proteinExistence type="predicted"/>
<dbReference type="Pfam" id="PF01370">
    <property type="entry name" value="Epimerase"/>
    <property type="match status" value="1"/>
</dbReference>
<dbReference type="PANTHER" id="PTHR48079">
    <property type="entry name" value="PROTEIN YEEZ"/>
    <property type="match status" value="1"/>
</dbReference>
<dbReference type="EMBL" id="JBFBVU010000009">
    <property type="protein sequence ID" value="MEV8466962.1"/>
    <property type="molecule type" value="Genomic_DNA"/>
</dbReference>
<dbReference type="RefSeq" id="WP_366192752.1">
    <property type="nucleotide sequence ID" value="NZ_JBFBVU010000009.1"/>
</dbReference>
<name>A0ABV3L5W1_9RHOB</name>
<evidence type="ECO:0000313" key="3">
    <source>
        <dbReference type="Proteomes" id="UP001553161"/>
    </source>
</evidence>
<dbReference type="InterPro" id="IPR001509">
    <property type="entry name" value="Epimerase_deHydtase"/>
</dbReference>
<dbReference type="Gene3D" id="3.40.50.720">
    <property type="entry name" value="NAD(P)-binding Rossmann-like Domain"/>
    <property type="match status" value="1"/>
</dbReference>
<feature type="domain" description="NAD-dependent epimerase/dehydratase" evidence="1">
    <location>
        <begin position="12"/>
        <end position="214"/>
    </location>
</feature>
<protein>
    <submittedName>
        <fullName evidence="2">NAD-dependent epimerase/dehydratase family protein</fullName>
    </submittedName>
</protein>